<accession>A0A1G2PLB8</accession>
<comment type="subcellular location">
    <subcellularLocation>
        <location evidence="1">Membrane</location>
        <topology evidence="1">Multi-pass membrane protein</topology>
    </subcellularLocation>
</comment>
<feature type="transmembrane region" description="Helical" evidence="6">
    <location>
        <begin position="334"/>
        <end position="352"/>
    </location>
</feature>
<organism evidence="7 8">
    <name type="scientific">Candidatus Terrybacteria bacterium RIFCSPHIGHO2_02_41_19</name>
    <dbReference type="NCBI Taxonomy" id="1802364"/>
    <lineage>
        <taxon>Bacteria</taxon>
        <taxon>Candidatus Terryibacteriota</taxon>
    </lineage>
</organism>
<feature type="transmembrane region" description="Helical" evidence="6">
    <location>
        <begin position="108"/>
        <end position="131"/>
    </location>
</feature>
<feature type="transmembrane region" description="Helical" evidence="6">
    <location>
        <begin position="143"/>
        <end position="163"/>
    </location>
</feature>
<evidence type="ECO:0000256" key="6">
    <source>
        <dbReference type="SAM" id="Phobius"/>
    </source>
</evidence>
<feature type="transmembrane region" description="Helical" evidence="6">
    <location>
        <begin position="231"/>
        <end position="248"/>
    </location>
</feature>
<keyword evidence="2" id="KW-0808">Transferase</keyword>
<evidence type="ECO:0000313" key="7">
    <source>
        <dbReference type="EMBL" id="OHA49108.1"/>
    </source>
</evidence>
<feature type="transmembrane region" description="Helical" evidence="6">
    <location>
        <begin position="169"/>
        <end position="195"/>
    </location>
</feature>
<protein>
    <recommendedName>
        <fullName evidence="9">Phospho-N-acetylmuramoyl-pentapeptide-transferase</fullName>
    </recommendedName>
</protein>
<keyword evidence="3 6" id="KW-0812">Transmembrane</keyword>
<feature type="transmembrane region" description="Helical" evidence="6">
    <location>
        <begin position="12"/>
        <end position="33"/>
    </location>
</feature>
<evidence type="ECO:0000256" key="1">
    <source>
        <dbReference type="ARBA" id="ARBA00004141"/>
    </source>
</evidence>
<gene>
    <name evidence="7" type="ORF">A2W59_02230</name>
</gene>
<keyword evidence="4 6" id="KW-1133">Transmembrane helix</keyword>
<evidence type="ECO:0000256" key="5">
    <source>
        <dbReference type="ARBA" id="ARBA00023136"/>
    </source>
</evidence>
<dbReference type="GO" id="GO:0005886">
    <property type="term" value="C:plasma membrane"/>
    <property type="evidence" value="ECO:0007669"/>
    <property type="project" value="TreeGrafter"/>
</dbReference>
<feature type="transmembrane region" description="Helical" evidence="6">
    <location>
        <begin position="255"/>
        <end position="275"/>
    </location>
</feature>
<dbReference type="PANTHER" id="PTHR22926">
    <property type="entry name" value="PHOSPHO-N-ACETYLMURAMOYL-PENTAPEPTIDE-TRANSFERASE"/>
    <property type="match status" value="1"/>
</dbReference>
<dbReference type="Pfam" id="PF00953">
    <property type="entry name" value="Glycos_transf_4"/>
    <property type="match status" value="1"/>
</dbReference>
<evidence type="ECO:0000313" key="8">
    <source>
        <dbReference type="Proteomes" id="UP000178646"/>
    </source>
</evidence>
<reference evidence="7 8" key="1">
    <citation type="journal article" date="2016" name="Nat. Commun.">
        <title>Thousands of microbial genomes shed light on interconnected biogeochemical processes in an aquifer system.</title>
        <authorList>
            <person name="Anantharaman K."/>
            <person name="Brown C.T."/>
            <person name="Hug L.A."/>
            <person name="Sharon I."/>
            <person name="Castelle C.J."/>
            <person name="Probst A.J."/>
            <person name="Thomas B.C."/>
            <person name="Singh A."/>
            <person name="Wilkins M.J."/>
            <person name="Karaoz U."/>
            <person name="Brodie E.L."/>
            <person name="Williams K.H."/>
            <person name="Hubbard S.S."/>
            <person name="Banfield J.F."/>
        </authorList>
    </citation>
    <scope>NUCLEOTIDE SEQUENCE [LARGE SCALE GENOMIC DNA]</scope>
</reference>
<keyword evidence="5 6" id="KW-0472">Membrane</keyword>
<dbReference type="Proteomes" id="UP000178646">
    <property type="component" value="Unassembled WGS sequence"/>
</dbReference>
<dbReference type="GO" id="GO:0071555">
    <property type="term" value="P:cell wall organization"/>
    <property type="evidence" value="ECO:0007669"/>
    <property type="project" value="TreeGrafter"/>
</dbReference>
<sequence length="355" mass="38931">MQMSINVVKIFGLSAFAFFIGVVLTPLLTRYLYKYKMWKKSIRTKTFSGDDAPITSELYKDKDIGTPRMGGILIWVSVLIITLIFYGLSKFFPSDLNQKLNFLSRNQTWVPIFGLIAGSLIGLADDLFVVFGRGKYNGGGISFAKRIGLVVLMGLVGAFWFYYKLGMDGVYIPFLGEIVLGIFFIPFFIFVMTAIFTGGVIDGLDGLSGGIFAAIFAAYGGIAYFQNQIDLAAFCGIMMGGILAFLWFNIPPARFYMGETGILGLTTALTAVAFLTDTVAVLPIIAFPLFAASGSSVLQIFSKKYLGRKIFKAAPIHHHFQALGWPDCKVVMRFWVISIVLAMIGMVIALGGKIP</sequence>
<dbReference type="GO" id="GO:0016780">
    <property type="term" value="F:phosphotransferase activity, for other substituted phosphate groups"/>
    <property type="evidence" value="ECO:0007669"/>
    <property type="project" value="InterPro"/>
</dbReference>
<evidence type="ECO:0000256" key="4">
    <source>
        <dbReference type="ARBA" id="ARBA00022989"/>
    </source>
</evidence>
<dbReference type="EMBL" id="MHSU01000038">
    <property type="protein sequence ID" value="OHA49108.1"/>
    <property type="molecule type" value="Genomic_DNA"/>
</dbReference>
<name>A0A1G2PLB8_9BACT</name>
<evidence type="ECO:0008006" key="9">
    <source>
        <dbReference type="Google" id="ProtNLM"/>
    </source>
</evidence>
<dbReference type="InterPro" id="IPR000715">
    <property type="entry name" value="Glycosyl_transferase_4"/>
</dbReference>
<evidence type="ECO:0000256" key="3">
    <source>
        <dbReference type="ARBA" id="ARBA00022692"/>
    </source>
</evidence>
<proteinExistence type="predicted"/>
<comment type="caution">
    <text evidence="7">The sequence shown here is derived from an EMBL/GenBank/DDBJ whole genome shotgun (WGS) entry which is preliminary data.</text>
</comment>
<evidence type="ECO:0000256" key="2">
    <source>
        <dbReference type="ARBA" id="ARBA00022679"/>
    </source>
</evidence>
<dbReference type="PANTHER" id="PTHR22926:SF5">
    <property type="entry name" value="PHOSPHO-N-ACETYLMURAMOYL-PENTAPEPTIDE-TRANSFERASE HOMOLOG"/>
    <property type="match status" value="1"/>
</dbReference>
<feature type="transmembrane region" description="Helical" evidence="6">
    <location>
        <begin position="207"/>
        <end position="225"/>
    </location>
</feature>
<feature type="transmembrane region" description="Helical" evidence="6">
    <location>
        <begin position="69"/>
        <end position="88"/>
    </location>
</feature>
<feature type="transmembrane region" description="Helical" evidence="6">
    <location>
        <begin position="281"/>
        <end position="301"/>
    </location>
</feature>
<dbReference type="AlphaFoldDB" id="A0A1G2PLB8"/>
<dbReference type="GO" id="GO:0044038">
    <property type="term" value="P:cell wall macromolecule biosynthetic process"/>
    <property type="evidence" value="ECO:0007669"/>
    <property type="project" value="TreeGrafter"/>
</dbReference>